<evidence type="ECO:0000313" key="4">
    <source>
        <dbReference type="EMBL" id="ALO43497.1"/>
    </source>
</evidence>
<sequence>MYIVNKLHYHTVSKALDIYFDDDQVFTLSCEYLRTHSPSAEVQGHGNQSKDPLNLVLNKQEVAIKKLEPVGHYAVRLIFDDGHDSGLYSWQYLRALSEEKAERWQRYQARIEEYHANQDRIPIKFTP</sequence>
<dbReference type="InterPro" id="IPR010376">
    <property type="entry name" value="GBBH-like_N"/>
</dbReference>
<gene>
    <name evidence="4" type="ORF">PP2015_3014</name>
</gene>
<dbReference type="PATRIC" id="fig|161398.10.peg.3072"/>
<dbReference type="RefSeq" id="WP_058031150.1">
    <property type="nucleotide sequence ID" value="NZ_CP013187.1"/>
</dbReference>
<dbReference type="GO" id="GO:0046872">
    <property type="term" value="F:metal ion binding"/>
    <property type="evidence" value="ECO:0007669"/>
    <property type="project" value="UniProtKB-KW"/>
</dbReference>
<feature type="domain" description="Gamma-butyrobetaine hydroxylase-like N-terminal" evidence="3">
    <location>
        <begin position="8"/>
        <end position="94"/>
    </location>
</feature>
<dbReference type="Gene3D" id="3.30.2020.30">
    <property type="match status" value="1"/>
</dbReference>
<dbReference type="OrthoDB" id="9794178at2"/>
<name>A0A0S2K5I0_9GAMM</name>
<dbReference type="KEGG" id="pphe:PP2015_3014"/>
<evidence type="ECO:0000256" key="2">
    <source>
        <dbReference type="ARBA" id="ARBA00023004"/>
    </source>
</evidence>
<reference evidence="4 5" key="1">
    <citation type="submission" date="2015-11" db="EMBL/GenBank/DDBJ databases">
        <authorList>
            <person name="Zhang Y."/>
            <person name="Guo Z."/>
        </authorList>
    </citation>
    <scope>NUCLEOTIDE SEQUENCE [LARGE SCALE GENOMIC DNA]</scope>
    <source>
        <strain evidence="4 5">KCTC 12086</strain>
    </source>
</reference>
<proteinExistence type="predicted"/>
<accession>A0A0S2K5I0</accession>
<keyword evidence="2" id="KW-0408">Iron</keyword>
<evidence type="ECO:0000259" key="3">
    <source>
        <dbReference type="Pfam" id="PF06155"/>
    </source>
</evidence>
<dbReference type="Proteomes" id="UP000061457">
    <property type="component" value="Chromosome I"/>
</dbReference>
<dbReference type="PANTHER" id="PTHR35303:SF5">
    <property type="entry name" value="OS02G0197800 PROTEIN"/>
    <property type="match status" value="1"/>
</dbReference>
<dbReference type="EMBL" id="CP013187">
    <property type="protein sequence ID" value="ALO43497.1"/>
    <property type="molecule type" value="Genomic_DNA"/>
</dbReference>
<dbReference type="STRING" id="161398.PP2015_3014"/>
<protein>
    <recommendedName>
        <fullName evidence="3">Gamma-butyrobetaine hydroxylase-like N-terminal domain-containing protein</fullName>
    </recommendedName>
</protein>
<keyword evidence="1" id="KW-0479">Metal-binding</keyword>
<dbReference type="Pfam" id="PF06155">
    <property type="entry name" value="GBBH-like_N"/>
    <property type="match status" value="1"/>
</dbReference>
<keyword evidence="5" id="KW-1185">Reference proteome</keyword>
<evidence type="ECO:0000256" key="1">
    <source>
        <dbReference type="ARBA" id="ARBA00022723"/>
    </source>
</evidence>
<dbReference type="InterPro" id="IPR038492">
    <property type="entry name" value="GBBH-like_N_sf"/>
</dbReference>
<evidence type="ECO:0000313" key="5">
    <source>
        <dbReference type="Proteomes" id="UP000061457"/>
    </source>
</evidence>
<dbReference type="AlphaFoldDB" id="A0A0S2K5I0"/>
<organism evidence="4 5">
    <name type="scientific">Pseudoalteromonas phenolica</name>
    <dbReference type="NCBI Taxonomy" id="161398"/>
    <lineage>
        <taxon>Bacteria</taxon>
        <taxon>Pseudomonadati</taxon>
        <taxon>Pseudomonadota</taxon>
        <taxon>Gammaproteobacteria</taxon>
        <taxon>Alteromonadales</taxon>
        <taxon>Pseudoalteromonadaceae</taxon>
        <taxon>Pseudoalteromonas</taxon>
    </lineage>
</organism>
<dbReference type="PANTHER" id="PTHR35303">
    <property type="entry name" value="OS02G0197800 PROTEIN"/>
    <property type="match status" value="1"/>
</dbReference>